<organism evidence="3 4">
    <name type="scientific">Piptocephalis cylindrospora</name>
    <dbReference type="NCBI Taxonomy" id="1907219"/>
    <lineage>
        <taxon>Eukaryota</taxon>
        <taxon>Fungi</taxon>
        <taxon>Fungi incertae sedis</taxon>
        <taxon>Zoopagomycota</taxon>
        <taxon>Zoopagomycotina</taxon>
        <taxon>Zoopagomycetes</taxon>
        <taxon>Zoopagales</taxon>
        <taxon>Piptocephalidaceae</taxon>
        <taxon>Piptocephalis</taxon>
    </lineage>
</organism>
<name>A0A4P9Y841_9FUNG</name>
<feature type="signal peptide" evidence="2">
    <location>
        <begin position="1"/>
        <end position="19"/>
    </location>
</feature>
<dbReference type="EMBL" id="KZ987740">
    <property type="protein sequence ID" value="RKP15327.1"/>
    <property type="molecule type" value="Genomic_DNA"/>
</dbReference>
<feature type="region of interest" description="Disordered" evidence="1">
    <location>
        <begin position="249"/>
        <end position="275"/>
    </location>
</feature>
<dbReference type="Proteomes" id="UP000267251">
    <property type="component" value="Unassembled WGS sequence"/>
</dbReference>
<accession>A0A4P9Y841</accession>
<keyword evidence="4" id="KW-1185">Reference proteome</keyword>
<dbReference type="AlphaFoldDB" id="A0A4P9Y841"/>
<evidence type="ECO:0000313" key="3">
    <source>
        <dbReference type="EMBL" id="RKP15327.1"/>
    </source>
</evidence>
<evidence type="ECO:0000313" key="4">
    <source>
        <dbReference type="Proteomes" id="UP000267251"/>
    </source>
</evidence>
<evidence type="ECO:0000256" key="1">
    <source>
        <dbReference type="SAM" id="MobiDB-lite"/>
    </source>
</evidence>
<keyword evidence="2" id="KW-0732">Signal</keyword>
<evidence type="ECO:0000256" key="2">
    <source>
        <dbReference type="SAM" id="SignalP"/>
    </source>
</evidence>
<feature type="chain" id="PRO_5020469343" evidence="2">
    <location>
        <begin position="20"/>
        <end position="275"/>
    </location>
</feature>
<proteinExistence type="predicted"/>
<reference evidence="4" key="1">
    <citation type="journal article" date="2018" name="Nat. Microbiol.">
        <title>Leveraging single-cell genomics to expand the fungal tree of life.</title>
        <authorList>
            <person name="Ahrendt S.R."/>
            <person name="Quandt C.A."/>
            <person name="Ciobanu D."/>
            <person name="Clum A."/>
            <person name="Salamov A."/>
            <person name="Andreopoulos B."/>
            <person name="Cheng J.F."/>
            <person name="Woyke T."/>
            <person name="Pelin A."/>
            <person name="Henrissat B."/>
            <person name="Reynolds N.K."/>
            <person name="Benny G.L."/>
            <person name="Smith M.E."/>
            <person name="James T.Y."/>
            <person name="Grigoriev I.V."/>
        </authorList>
    </citation>
    <scope>NUCLEOTIDE SEQUENCE [LARGE SCALE GENOMIC DNA]</scope>
</reference>
<protein>
    <submittedName>
        <fullName evidence="3">Uncharacterized protein</fullName>
    </submittedName>
</protein>
<gene>
    <name evidence="3" type="ORF">BJ684DRAFT_18344</name>
</gene>
<sequence>MQLSISLAALLLALPACLSLPFSDGPSRTILEWGDYRSFVTQYVDQQNKTTLYFLCAGGGGSPIAVLRRTGAPEPGCVYQVDTRTENAGVKDTENVSTTVKSLSLSNTLYLKDTNGMDYFKPSPESILSTDFTTIGLGMKNASGAWWLSGLAEASLPDIQGAQKIMKTSNFSVTALHPDGSVEARILQGATATEKDSQRAVLLPGDNPEKLPSEWYSVSWGSTNPAPATTAVPDLDSIYAGEAANSKATGVLPADKVSKASSNGSSEDTQDTNDE</sequence>